<dbReference type="PANTHER" id="PTHR43741:SF4">
    <property type="entry name" value="FMN-DEPENDENT NADH:QUINONE OXIDOREDUCTASE"/>
    <property type="match status" value="1"/>
</dbReference>
<dbReference type="Pfam" id="PF02525">
    <property type="entry name" value="Flavodoxin_2"/>
    <property type="match status" value="1"/>
</dbReference>
<gene>
    <name evidence="2" type="ORF">DKB62_10465</name>
</gene>
<reference evidence="2 3" key="1">
    <citation type="submission" date="2018-05" db="EMBL/GenBank/DDBJ databases">
        <title>Complete genome sequence of Megasphaera sp. AJH120T, isolated from the ceca of a chicken.</title>
        <authorList>
            <person name="Maki J."/>
            <person name="Looft T."/>
        </authorList>
    </citation>
    <scope>NUCLEOTIDE SEQUENCE [LARGE SCALE GENOMIC DNA]</scope>
    <source>
        <strain evidence="2 3">AJH120</strain>
    </source>
</reference>
<evidence type="ECO:0000259" key="1">
    <source>
        <dbReference type="Pfam" id="PF02525"/>
    </source>
</evidence>
<accession>A0A346B1G0</accession>
<dbReference type="InterPro" id="IPR029039">
    <property type="entry name" value="Flavoprotein-like_sf"/>
</dbReference>
<dbReference type="RefSeq" id="WP_107195571.1">
    <property type="nucleotide sequence ID" value="NZ_CP029462.1"/>
</dbReference>
<dbReference type="KEGG" id="meg:DKB62_10465"/>
<dbReference type="EMBL" id="CP029462">
    <property type="protein sequence ID" value="AXL21953.1"/>
    <property type="molecule type" value="Genomic_DNA"/>
</dbReference>
<organism evidence="2 3">
    <name type="scientific">Megasphaera stantonii</name>
    <dbReference type="NCBI Taxonomy" id="2144175"/>
    <lineage>
        <taxon>Bacteria</taxon>
        <taxon>Bacillati</taxon>
        <taxon>Bacillota</taxon>
        <taxon>Negativicutes</taxon>
        <taxon>Veillonellales</taxon>
        <taxon>Veillonellaceae</taxon>
        <taxon>Megasphaera</taxon>
    </lineage>
</organism>
<name>A0A346B1G0_9FIRM</name>
<dbReference type="Gene3D" id="3.40.50.360">
    <property type="match status" value="1"/>
</dbReference>
<dbReference type="InterPro" id="IPR050104">
    <property type="entry name" value="FMN-dep_NADH:Q_OxRdtase_AzoR1"/>
</dbReference>
<feature type="domain" description="Flavodoxin-like fold" evidence="1">
    <location>
        <begin position="2"/>
        <end position="185"/>
    </location>
</feature>
<keyword evidence="3" id="KW-1185">Reference proteome</keyword>
<dbReference type="InterPro" id="IPR003680">
    <property type="entry name" value="Flavodoxin_fold"/>
</dbReference>
<dbReference type="OrthoDB" id="9805013at2"/>
<dbReference type="SUPFAM" id="SSF52218">
    <property type="entry name" value="Flavoproteins"/>
    <property type="match status" value="1"/>
</dbReference>
<dbReference type="PANTHER" id="PTHR43741">
    <property type="entry name" value="FMN-DEPENDENT NADH-AZOREDUCTASE 1"/>
    <property type="match status" value="1"/>
</dbReference>
<proteinExistence type="predicted"/>
<evidence type="ECO:0000313" key="3">
    <source>
        <dbReference type="Proteomes" id="UP000254337"/>
    </source>
</evidence>
<evidence type="ECO:0000313" key="2">
    <source>
        <dbReference type="EMBL" id="AXL21953.1"/>
    </source>
</evidence>
<dbReference type="AlphaFoldDB" id="A0A346B1G0"/>
<protein>
    <submittedName>
        <fullName evidence="2">ACP phosphodiesterase</fullName>
    </submittedName>
</protein>
<dbReference type="Proteomes" id="UP000254337">
    <property type="component" value="Chromosome"/>
</dbReference>
<sequence>MKNILFINACPRPQSRTLALAQEVLKKVSGTVTEINLYQEPLRPLDWEQLKERDALIASHTMSSSMFDYAHQFAAADDIVIAAPYWDLAFPSILRVYFEQITVLGITFTYSPEGIPVGLCRAGRILYVTTAGGPIGPYNLGYDYVKSLTTLYYGIPQVLCFTAENLDIVGADVQGIMEQAIENIKNSPI</sequence>